<proteinExistence type="predicted"/>
<dbReference type="Proteomes" id="UP000051164">
    <property type="component" value="Unassembled WGS sequence"/>
</dbReference>
<organism evidence="2 3">
    <name type="scientific">Lentilactobacillus kefiri DSM 20587 = JCM 5818</name>
    <dbReference type="NCBI Taxonomy" id="1423764"/>
    <lineage>
        <taxon>Bacteria</taxon>
        <taxon>Bacillati</taxon>
        <taxon>Bacillota</taxon>
        <taxon>Bacilli</taxon>
        <taxon>Lactobacillales</taxon>
        <taxon>Lactobacillaceae</taxon>
        <taxon>Lentilactobacillus</taxon>
    </lineage>
</organism>
<keyword evidence="1" id="KW-0472">Membrane</keyword>
<dbReference type="AlphaFoldDB" id="A0A8E1UZP1"/>
<sequence>MVNKLSKLNRQTLREKRQEFPKGYYTKADGFKLLAIAVVMVAVLVVIAEYLM</sequence>
<gene>
    <name evidence="2" type="ORF">FC95_GL000403</name>
</gene>
<keyword evidence="1" id="KW-0812">Transmembrane</keyword>
<reference evidence="2 3" key="1">
    <citation type="journal article" date="2015" name="Genome Announc.">
        <title>Expanding the biotechnology potential of lactobacilli through comparative genomics of 213 strains and associated genera.</title>
        <authorList>
            <person name="Sun Z."/>
            <person name="Harris H.M."/>
            <person name="McCann A."/>
            <person name="Guo C."/>
            <person name="Argimon S."/>
            <person name="Zhang W."/>
            <person name="Yang X."/>
            <person name="Jeffery I.B."/>
            <person name="Cooney J.C."/>
            <person name="Kagawa T.F."/>
            <person name="Liu W."/>
            <person name="Song Y."/>
            <person name="Salvetti E."/>
            <person name="Wrobel A."/>
            <person name="Rasinkangas P."/>
            <person name="Parkhill J."/>
            <person name="Rea M.C."/>
            <person name="O'Sullivan O."/>
            <person name="Ritari J."/>
            <person name="Douillard F.P."/>
            <person name="Paul Ross R."/>
            <person name="Yang R."/>
            <person name="Briner A.E."/>
            <person name="Felis G.E."/>
            <person name="de Vos W.M."/>
            <person name="Barrangou R."/>
            <person name="Klaenhammer T.R."/>
            <person name="Caufield P.W."/>
            <person name="Cui Y."/>
            <person name="Zhang H."/>
            <person name="O'Toole P.W."/>
        </authorList>
    </citation>
    <scope>NUCLEOTIDE SEQUENCE [LARGE SCALE GENOMIC DNA]</scope>
    <source>
        <strain evidence="2 3">DSM 20587</strain>
    </source>
</reference>
<dbReference type="EMBL" id="AYYV01000086">
    <property type="protein sequence ID" value="KRM49463.1"/>
    <property type="molecule type" value="Genomic_DNA"/>
</dbReference>
<evidence type="ECO:0000313" key="3">
    <source>
        <dbReference type="Proteomes" id="UP000051164"/>
    </source>
</evidence>
<keyword evidence="1" id="KW-1133">Transmembrane helix</keyword>
<protein>
    <submittedName>
        <fullName evidence="2">Uncharacterized protein</fullName>
    </submittedName>
</protein>
<feature type="transmembrane region" description="Helical" evidence="1">
    <location>
        <begin position="31"/>
        <end position="51"/>
    </location>
</feature>
<name>A0A8E1UZP1_LENKE</name>
<evidence type="ECO:0000256" key="1">
    <source>
        <dbReference type="SAM" id="Phobius"/>
    </source>
</evidence>
<comment type="caution">
    <text evidence="2">The sequence shown here is derived from an EMBL/GenBank/DDBJ whole genome shotgun (WGS) entry which is preliminary data.</text>
</comment>
<accession>A0A8E1UZP1</accession>
<evidence type="ECO:0000313" key="2">
    <source>
        <dbReference type="EMBL" id="KRM49463.1"/>
    </source>
</evidence>